<keyword evidence="3" id="KW-1185">Reference proteome</keyword>
<dbReference type="AlphaFoldDB" id="A0A9P8C5K6"/>
<dbReference type="Proteomes" id="UP000824998">
    <property type="component" value="Unassembled WGS sequence"/>
</dbReference>
<dbReference type="Pfam" id="PF14737">
    <property type="entry name" value="DUF4470"/>
    <property type="match status" value="1"/>
</dbReference>
<name>A0A9P8C5K6_9HELO</name>
<comment type="caution">
    <text evidence="2">The sequence shown here is derived from an EMBL/GenBank/DDBJ whole genome shotgun (WGS) entry which is preliminary data.</text>
</comment>
<reference evidence="2" key="1">
    <citation type="journal article" date="2021" name="IMA Fungus">
        <title>Genomic characterization of three marine fungi, including Emericellopsis atlantica sp. nov. with signatures of a generalist lifestyle and marine biomass degradation.</title>
        <authorList>
            <person name="Hagestad O.C."/>
            <person name="Hou L."/>
            <person name="Andersen J.H."/>
            <person name="Hansen E.H."/>
            <person name="Altermark B."/>
            <person name="Li C."/>
            <person name="Kuhnert E."/>
            <person name="Cox R.J."/>
            <person name="Crous P.W."/>
            <person name="Spatafora J.W."/>
            <person name="Lail K."/>
            <person name="Amirebrahimi M."/>
            <person name="Lipzen A."/>
            <person name="Pangilinan J."/>
            <person name="Andreopoulos W."/>
            <person name="Hayes R.D."/>
            <person name="Ng V."/>
            <person name="Grigoriev I.V."/>
            <person name="Jackson S.A."/>
            <person name="Sutton T.D.S."/>
            <person name="Dobson A.D.W."/>
            <person name="Rama T."/>
        </authorList>
    </citation>
    <scope>NUCLEOTIDE SEQUENCE</scope>
    <source>
        <strain evidence="2">TRa018bII</strain>
    </source>
</reference>
<organism evidence="2 3">
    <name type="scientific">Amylocarpus encephaloides</name>
    <dbReference type="NCBI Taxonomy" id="45428"/>
    <lineage>
        <taxon>Eukaryota</taxon>
        <taxon>Fungi</taxon>
        <taxon>Dikarya</taxon>
        <taxon>Ascomycota</taxon>
        <taxon>Pezizomycotina</taxon>
        <taxon>Leotiomycetes</taxon>
        <taxon>Helotiales</taxon>
        <taxon>Helotiales incertae sedis</taxon>
        <taxon>Amylocarpus</taxon>
    </lineage>
</organism>
<feature type="domain" description="DUF4470" evidence="1">
    <location>
        <begin position="59"/>
        <end position="155"/>
    </location>
</feature>
<protein>
    <recommendedName>
        <fullName evidence="1">DUF4470 domain-containing protein</fullName>
    </recommendedName>
</protein>
<dbReference type="EMBL" id="MU251468">
    <property type="protein sequence ID" value="KAG9234297.1"/>
    <property type="molecule type" value="Genomic_DNA"/>
</dbReference>
<accession>A0A9P8C5K6</accession>
<evidence type="ECO:0000313" key="2">
    <source>
        <dbReference type="EMBL" id="KAG9234297.1"/>
    </source>
</evidence>
<evidence type="ECO:0000313" key="3">
    <source>
        <dbReference type="Proteomes" id="UP000824998"/>
    </source>
</evidence>
<proteinExistence type="predicted"/>
<sequence length="583" mass="67837">MKYCNKYCEIAHWNVHRWPCNSEVRKEEWEPSAWVERRKPTWECKEELSRDIKDMRDYWSSIPAVDVLKLLNNEGLTGVQVQDDLRVLLCGDQDLNTAIKTVVDLPVSFAGNLEIVLNDESLDTTARNAIILLSPVFWPTNAPSMMLHIWYSCLIPQQMFTELQHILPEIESIITMLEARNQPEHEIYVHEWTCNCSNGYVINISLRINKWKYVALFLRGNEDLTSKEAIQIRRLHINGTFRKDYQERDLWNKNPSWRLSRMRFNEDGILMPFAASCEAFDTPNPTLWSQGYKWPLYWNADPLHEWNFGEVMEKYPTSNDLHGNLHYFLVDLLTRFCPPLHAEINARERRFTVTRGHCYELPLLHKAEDSSLKSTTKYDRIYVSCAFHEFTTFSRLLKSKSQNPHATLLTYHKEAFTHATGSQHGCSPQFLQLLDPDLKRAASYYVNSKTPGGPIGEKSTPHKDILNHQSFARRYKELFETWVLESKLIERAKARGWTKETQTIVLEEWPCRLKDGASQLEFEAVITNNVSNVCDRFLECNRGGDGEGKFEIRMSDELEGFNALCERYTGEGGFLGKLKQYGL</sequence>
<gene>
    <name evidence="2" type="ORF">BJ875DRAFT_424247</name>
</gene>
<dbReference type="OrthoDB" id="5282002at2759"/>
<dbReference type="InterPro" id="IPR027974">
    <property type="entry name" value="DUF4470"/>
</dbReference>
<evidence type="ECO:0000259" key="1">
    <source>
        <dbReference type="Pfam" id="PF14737"/>
    </source>
</evidence>